<evidence type="ECO:0000313" key="1">
    <source>
        <dbReference type="EMBL" id="MCW6534189.1"/>
    </source>
</evidence>
<protein>
    <submittedName>
        <fullName evidence="1">Uncharacterized protein</fullName>
    </submittedName>
</protein>
<organism evidence="1 2">
    <name type="scientific">Sphingomonas lycopersici</name>
    <dbReference type="NCBI Taxonomy" id="2951807"/>
    <lineage>
        <taxon>Bacteria</taxon>
        <taxon>Pseudomonadati</taxon>
        <taxon>Pseudomonadota</taxon>
        <taxon>Alphaproteobacteria</taxon>
        <taxon>Sphingomonadales</taxon>
        <taxon>Sphingomonadaceae</taxon>
        <taxon>Sphingomonas</taxon>
    </lineage>
</organism>
<sequence>MTKGAEAWCRSYGEAMLRRDGPALAGHYLYPYTSFTFGQVHSFADRATADVACGEQVARFDRVGVGSDIRMADFKVVPVSADSALCHVTWQVFPIDDTPGWSWTNVYGYRRRGDDEGFEFNISDNEIGEVLRRFPDFFAA</sequence>
<dbReference type="EMBL" id="JANFAV010000002">
    <property type="protein sequence ID" value="MCW6534189.1"/>
    <property type="molecule type" value="Genomic_DNA"/>
</dbReference>
<dbReference type="AlphaFoldDB" id="A0AA41ZC43"/>
<reference evidence="1" key="1">
    <citation type="submission" date="2022-06" db="EMBL/GenBank/DDBJ databases">
        <title>Sphingomonas sp. nov. isolated from rhizosphere soil of tomato.</title>
        <authorList>
            <person name="Dong H."/>
            <person name="Gao R."/>
        </authorList>
    </citation>
    <scope>NUCLEOTIDE SEQUENCE</scope>
    <source>
        <strain evidence="1">MMSM24</strain>
    </source>
</reference>
<name>A0AA41ZC43_9SPHN</name>
<dbReference type="RefSeq" id="WP_265268128.1">
    <property type="nucleotide sequence ID" value="NZ_JANFAV010000002.1"/>
</dbReference>
<dbReference type="Proteomes" id="UP001165565">
    <property type="component" value="Unassembled WGS sequence"/>
</dbReference>
<proteinExistence type="predicted"/>
<comment type="caution">
    <text evidence="1">The sequence shown here is derived from an EMBL/GenBank/DDBJ whole genome shotgun (WGS) entry which is preliminary data.</text>
</comment>
<accession>A0AA41ZC43</accession>
<gene>
    <name evidence="1" type="ORF">NEE01_05250</name>
</gene>
<keyword evidence="2" id="KW-1185">Reference proteome</keyword>
<evidence type="ECO:0000313" key="2">
    <source>
        <dbReference type="Proteomes" id="UP001165565"/>
    </source>
</evidence>